<keyword evidence="1" id="KW-0238">DNA-binding</keyword>
<dbReference type="Pfam" id="PF16900">
    <property type="entry name" value="REPA_OB_2"/>
    <property type="match status" value="1"/>
</dbReference>
<reference evidence="3 4" key="1">
    <citation type="journal article" date="2018" name="PLoS ONE">
        <title>The draft genome of Kipferlia bialata reveals reductive genome evolution in fornicate parasites.</title>
        <authorList>
            <person name="Tanifuji G."/>
            <person name="Takabayashi S."/>
            <person name="Kume K."/>
            <person name="Takagi M."/>
            <person name="Nakayama T."/>
            <person name="Kamikawa R."/>
            <person name="Inagaki Y."/>
            <person name="Hashimoto T."/>
        </authorList>
    </citation>
    <scope>NUCLEOTIDE SEQUENCE [LARGE SCALE GENOMIC DNA]</scope>
    <source>
        <strain evidence="3">NY0173</strain>
    </source>
</reference>
<sequence>GKTMFFSGGRVAAVRNKQYNYTDNDYEITFDEHTRVQESLQAIQARILPLRINPLKSLGDLVNIQNKGSCDIVAAVLSIGEITSAMSKRTNKTFMKAVHVIGDESGTSAELTVWGEDAENSIRTLQPGSIIAISKVSVSDFGGRTLSVSRGSEMTTDQSRIPTQFHQRVHALQGWYQSGGPNAVKAVADMVDRP</sequence>
<evidence type="ECO:0000256" key="1">
    <source>
        <dbReference type="ARBA" id="ARBA00023125"/>
    </source>
</evidence>
<dbReference type="InterPro" id="IPR012340">
    <property type="entry name" value="NA-bd_OB-fold"/>
</dbReference>
<comment type="caution">
    <text evidence="3">The sequence shown here is derived from an EMBL/GenBank/DDBJ whole genome shotgun (WGS) entry which is preliminary data.</text>
</comment>
<accession>A0A9K3DC81</accession>
<dbReference type="EMBL" id="BDIP01007350">
    <property type="protein sequence ID" value="GIQ91223.1"/>
    <property type="molecule type" value="Genomic_DNA"/>
</dbReference>
<protein>
    <recommendedName>
        <fullName evidence="2">Replication protein A OB domain-containing protein</fullName>
    </recommendedName>
</protein>
<gene>
    <name evidence="3" type="ORF">KIPB_014379</name>
</gene>
<feature type="non-terminal residue" evidence="3">
    <location>
        <position position="1"/>
    </location>
</feature>
<dbReference type="InterPro" id="IPR031657">
    <property type="entry name" value="REPA_OB_2"/>
</dbReference>
<proteinExistence type="predicted"/>
<organism evidence="3 4">
    <name type="scientific">Kipferlia bialata</name>
    <dbReference type="NCBI Taxonomy" id="797122"/>
    <lineage>
        <taxon>Eukaryota</taxon>
        <taxon>Metamonada</taxon>
        <taxon>Carpediemonas-like organisms</taxon>
        <taxon>Kipferlia</taxon>
    </lineage>
</organism>
<dbReference type="OrthoDB" id="1751331at2759"/>
<feature type="domain" description="Replication protein A OB" evidence="2">
    <location>
        <begin position="59"/>
        <end position="156"/>
    </location>
</feature>
<dbReference type="CDD" id="cd04475">
    <property type="entry name" value="RPA1_DBD_B"/>
    <property type="match status" value="1"/>
</dbReference>
<name>A0A9K3DC81_9EUKA</name>
<dbReference type="GO" id="GO:0003677">
    <property type="term" value="F:DNA binding"/>
    <property type="evidence" value="ECO:0007669"/>
    <property type="project" value="UniProtKB-KW"/>
</dbReference>
<evidence type="ECO:0000313" key="3">
    <source>
        <dbReference type="EMBL" id="GIQ91223.1"/>
    </source>
</evidence>
<dbReference type="Gene3D" id="2.40.50.140">
    <property type="entry name" value="Nucleic acid-binding proteins"/>
    <property type="match status" value="2"/>
</dbReference>
<feature type="non-terminal residue" evidence="3">
    <location>
        <position position="194"/>
    </location>
</feature>
<dbReference type="SUPFAM" id="SSF50249">
    <property type="entry name" value="Nucleic acid-binding proteins"/>
    <property type="match status" value="1"/>
</dbReference>
<dbReference type="AlphaFoldDB" id="A0A9K3DC81"/>
<keyword evidence="4" id="KW-1185">Reference proteome</keyword>
<dbReference type="Proteomes" id="UP000265618">
    <property type="component" value="Unassembled WGS sequence"/>
</dbReference>
<evidence type="ECO:0000313" key="4">
    <source>
        <dbReference type="Proteomes" id="UP000265618"/>
    </source>
</evidence>
<evidence type="ECO:0000259" key="2">
    <source>
        <dbReference type="Pfam" id="PF16900"/>
    </source>
</evidence>